<evidence type="ECO:0000313" key="2">
    <source>
        <dbReference type="EMBL" id="KAF4386634.1"/>
    </source>
</evidence>
<keyword evidence="5" id="KW-1185">Reference proteome</keyword>
<reference evidence="4 5" key="1">
    <citation type="journal article" date="2020" name="bioRxiv">
        <title>Sequence and annotation of 42 cannabis genomes reveals extensive copy number variation in cannabinoid synthesis and pathogen resistance genes.</title>
        <authorList>
            <person name="Mckernan K.J."/>
            <person name="Helbert Y."/>
            <person name="Kane L.T."/>
            <person name="Ebling H."/>
            <person name="Zhang L."/>
            <person name="Liu B."/>
            <person name="Eaton Z."/>
            <person name="Mclaughlin S."/>
            <person name="Kingan S."/>
            <person name="Baybayan P."/>
            <person name="Concepcion G."/>
            <person name="Jordan M."/>
            <person name="Riva A."/>
            <person name="Barbazuk W."/>
            <person name="Harkins T."/>
        </authorList>
    </citation>
    <scope>NUCLEOTIDE SEQUENCE [LARGE SCALE GENOMIC DNA]</scope>
    <source>
        <strain evidence="4 5">cv. Jamaican Lion 4</strain>
        <strain evidence="3">Father</strain>
        <strain evidence="2">Mother</strain>
        <tissue evidence="2">Leaf</tissue>
    </source>
</reference>
<evidence type="ECO:0000313" key="4">
    <source>
        <dbReference type="Proteomes" id="UP000525078"/>
    </source>
</evidence>
<dbReference type="Proteomes" id="UP000525078">
    <property type="component" value="Unassembled WGS sequence"/>
</dbReference>
<name>A0A7J6GUM1_CANSA</name>
<feature type="compositionally biased region" description="Basic and acidic residues" evidence="1">
    <location>
        <begin position="72"/>
        <end position="85"/>
    </location>
</feature>
<accession>A0A7J6GUM1</accession>
<feature type="region of interest" description="Disordered" evidence="1">
    <location>
        <begin position="32"/>
        <end position="116"/>
    </location>
</feature>
<dbReference type="AlphaFoldDB" id="A0A7J6GUM1"/>
<comment type="caution">
    <text evidence="2">The sequence shown here is derived from an EMBL/GenBank/DDBJ whole genome shotgun (WGS) entry which is preliminary data.</text>
</comment>
<dbReference type="EMBL" id="JAATIP010000041">
    <property type="protein sequence ID" value="KAF4386634.1"/>
    <property type="molecule type" value="Genomic_DNA"/>
</dbReference>
<gene>
    <name evidence="2" type="ORF">F8388_006589</name>
    <name evidence="3" type="ORF">G4B88_011933</name>
</gene>
<protein>
    <submittedName>
        <fullName evidence="2">Uncharacterized protein</fullName>
    </submittedName>
</protein>
<dbReference type="Proteomes" id="UP000583929">
    <property type="component" value="Unassembled WGS sequence"/>
</dbReference>
<evidence type="ECO:0000313" key="3">
    <source>
        <dbReference type="EMBL" id="KAF4392938.1"/>
    </source>
</evidence>
<sequence>MASLLSKTFKTPFLLKLYISRLSRVCFFISSSSKAQGSKAVREDIEGNQNGLDMPNDGRPVKAVDSVGDTEISTRNRGVADEETKGPNSNTTSDEDDPNIQDLRRRAGGYDLDPQR</sequence>
<organism evidence="2 4">
    <name type="scientific">Cannabis sativa</name>
    <name type="common">Hemp</name>
    <name type="synonym">Marijuana</name>
    <dbReference type="NCBI Taxonomy" id="3483"/>
    <lineage>
        <taxon>Eukaryota</taxon>
        <taxon>Viridiplantae</taxon>
        <taxon>Streptophyta</taxon>
        <taxon>Embryophyta</taxon>
        <taxon>Tracheophyta</taxon>
        <taxon>Spermatophyta</taxon>
        <taxon>Magnoliopsida</taxon>
        <taxon>eudicotyledons</taxon>
        <taxon>Gunneridae</taxon>
        <taxon>Pentapetalae</taxon>
        <taxon>rosids</taxon>
        <taxon>fabids</taxon>
        <taxon>Rosales</taxon>
        <taxon>Cannabaceae</taxon>
        <taxon>Cannabis</taxon>
    </lineage>
</organism>
<evidence type="ECO:0000256" key="1">
    <source>
        <dbReference type="SAM" id="MobiDB-lite"/>
    </source>
</evidence>
<proteinExistence type="predicted"/>
<dbReference type="EMBL" id="JAATIQ010000050">
    <property type="protein sequence ID" value="KAF4392938.1"/>
    <property type="molecule type" value="Genomic_DNA"/>
</dbReference>
<evidence type="ECO:0000313" key="5">
    <source>
        <dbReference type="Proteomes" id="UP000583929"/>
    </source>
</evidence>